<evidence type="ECO:0000256" key="2">
    <source>
        <dbReference type="ARBA" id="ARBA00001966"/>
    </source>
</evidence>
<comment type="cofactor">
    <cofactor evidence="2">
        <name>[4Fe-4S] cluster</name>
        <dbReference type="ChEBI" id="CHEBI:49883"/>
    </cofactor>
</comment>
<dbReference type="Pfam" id="PF00384">
    <property type="entry name" value="Molybdopterin"/>
    <property type="match status" value="1"/>
</dbReference>
<keyword evidence="8" id="KW-0408">Iron</keyword>
<dbReference type="SUPFAM" id="SSF53706">
    <property type="entry name" value="Formate dehydrogenase/DMSO reductase, domains 1-3"/>
    <property type="match status" value="1"/>
</dbReference>
<keyword evidence="13" id="KW-1185">Reference proteome</keyword>
<keyword evidence="4" id="KW-0004">4Fe-4S</keyword>
<evidence type="ECO:0000256" key="5">
    <source>
        <dbReference type="ARBA" id="ARBA00022505"/>
    </source>
</evidence>
<dbReference type="GO" id="GO:0016020">
    <property type="term" value="C:membrane"/>
    <property type="evidence" value="ECO:0007669"/>
    <property type="project" value="TreeGrafter"/>
</dbReference>
<dbReference type="InterPro" id="IPR041854">
    <property type="entry name" value="BFD-like_2Fe2S-bd_dom_sf"/>
</dbReference>
<dbReference type="GO" id="GO:0045333">
    <property type="term" value="P:cellular respiration"/>
    <property type="evidence" value="ECO:0007669"/>
    <property type="project" value="UniProtKB-ARBA"/>
</dbReference>
<dbReference type="PROSITE" id="PS51669">
    <property type="entry name" value="4FE4S_MOW_BIS_MGD"/>
    <property type="match status" value="1"/>
</dbReference>
<dbReference type="InterPro" id="IPR009010">
    <property type="entry name" value="Asp_de-COase-like_dom_sf"/>
</dbReference>
<evidence type="ECO:0000256" key="10">
    <source>
        <dbReference type="ARBA" id="ARBA00023063"/>
    </source>
</evidence>
<dbReference type="PANTHER" id="PTHR43105:SF9">
    <property type="entry name" value="NADPH-FE(3+) OXIDOREDUCTASE SUBUNIT ALPHA"/>
    <property type="match status" value="1"/>
</dbReference>
<dbReference type="InterPro" id="IPR007419">
    <property type="entry name" value="BFD-like_2Fe2S-bd_dom"/>
</dbReference>
<keyword evidence="9" id="KW-0411">Iron-sulfur</keyword>
<dbReference type="InterPro" id="IPR006656">
    <property type="entry name" value="Mopterin_OxRdtase"/>
</dbReference>
<evidence type="ECO:0000256" key="9">
    <source>
        <dbReference type="ARBA" id="ARBA00023014"/>
    </source>
</evidence>
<name>A0A5N0T5T3_9GAMM</name>
<comment type="cofactor">
    <cofactor evidence="1">
        <name>Mo-bis(molybdopterin guanine dinucleotide)</name>
        <dbReference type="ChEBI" id="CHEBI:60539"/>
    </cofactor>
</comment>
<evidence type="ECO:0000256" key="7">
    <source>
        <dbReference type="ARBA" id="ARBA00023002"/>
    </source>
</evidence>
<evidence type="ECO:0000256" key="1">
    <source>
        <dbReference type="ARBA" id="ARBA00001942"/>
    </source>
</evidence>
<reference evidence="12 13" key="1">
    <citation type="submission" date="2019-09" db="EMBL/GenBank/DDBJ databases">
        <title>Wenzhouxiangella sp. Genome sequencing and assembly.</title>
        <authorList>
            <person name="Zhang R."/>
        </authorList>
    </citation>
    <scope>NUCLEOTIDE SEQUENCE [LARGE SCALE GENOMIC DNA]</scope>
    <source>
        <strain evidence="12 13">W260</strain>
    </source>
</reference>
<evidence type="ECO:0000256" key="3">
    <source>
        <dbReference type="ARBA" id="ARBA00008747"/>
    </source>
</evidence>
<dbReference type="RefSeq" id="WP_150865234.1">
    <property type="nucleotide sequence ID" value="NZ_VYXP01000011.1"/>
</dbReference>
<dbReference type="CDD" id="cd02791">
    <property type="entry name" value="MopB_CT_Nitrate-R-NapA-like"/>
    <property type="match status" value="1"/>
</dbReference>
<keyword evidence="6" id="KW-0479">Metal-binding</keyword>
<feature type="domain" description="4Fe-4S Mo/W bis-MGD-type" evidence="11">
    <location>
        <begin position="5"/>
        <end position="60"/>
    </location>
</feature>
<keyword evidence="7" id="KW-0560">Oxidoreductase</keyword>
<evidence type="ECO:0000256" key="8">
    <source>
        <dbReference type="ARBA" id="ARBA00023004"/>
    </source>
</evidence>
<dbReference type="Gene3D" id="2.20.25.90">
    <property type="entry name" value="ADC-like domains"/>
    <property type="match status" value="1"/>
</dbReference>
<dbReference type="Gene3D" id="2.40.40.20">
    <property type="match status" value="1"/>
</dbReference>
<dbReference type="SUPFAM" id="SSF50692">
    <property type="entry name" value="ADC-like"/>
    <property type="match status" value="1"/>
</dbReference>
<dbReference type="InterPro" id="IPR006657">
    <property type="entry name" value="MoPterin_dinucl-bd_dom"/>
</dbReference>
<evidence type="ECO:0000313" key="13">
    <source>
        <dbReference type="Proteomes" id="UP000325372"/>
    </source>
</evidence>
<dbReference type="InterPro" id="IPR050123">
    <property type="entry name" value="Prok_molybdopt-oxidoreductase"/>
</dbReference>
<proteinExistence type="inferred from homology"/>
<dbReference type="PANTHER" id="PTHR43105">
    <property type="entry name" value="RESPIRATORY NITRATE REDUCTASE"/>
    <property type="match status" value="1"/>
</dbReference>
<keyword evidence="5" id="KW-0500">Molybdenum</keyword>
<evidence type="ECO:0000256" key="6">
    <source>
        <dbReference type="ARBA" id="ARBA00022723"/>
    </source>
</evidence>
<comment type="caution">
    <text evidence="12">The sequence shown here is derived from an EMBL/GenBank/DDBJ whole genome shotgun (WGS) entry which is preliminary data.</text>
</comment>
<dbReference type="EMBL" id="VYXP01000011">
    <property type="protein sequence ID" value="KAA9129814.1"/>
    <property type="molecule type" value="Genomic_DNA"/>
</dbReference>
<dbReference type="Pfam" id="PF04879">
    <property type="entry name" value="Molybdop_Fe4S4"/>
    <property type="match status" value="1"/>
</dbReference>
<dbReference type="GO" id="GO:0051539">
    <property type="term" value="F:4 iron, 4 sulfur cluster binding"/>
    <property type="evidence" value="ECO:0007669"/>
    <property type="project" value="UniProtKB-KW"/>
</dbReference>
<dbReference type="InterPro" id="IPR041957">
    <property type="entry name" value="CT_Nitrate-R-NapA-like"/>
</dbReference>
<dbReference type="SMART" id="SM00926">
    <property type="entry name" value="Molybdop_Fe4S4"/>
    <property type="match status" value="1"/>
</dbReference>
<dbReference type="PROSITE" id="PS00551">
    <property type="entry name" value="MOLYBDOPTERIN_PROK_1"/>
    <property type="match status" value="1"/>
</dbReference>
<evidence type="ECO:0000313" key="12">
    <source>
        <dbReference type="EMBL" id="KAA9129814.1"/>
    </source>
</evidence>
<evidence type="ECO:0000256" key="4">
    <source>
        <dbReference type="ARBA" id="ARBA00022485"/>
    </source>
</evidence>
<accession>A0A5N0T5T3</accession>
<dbReference type="AlphaFoldDB" id="A0A5N0T5T3"/>
<organism evidence="12 13">
    <name type="scientific">Marinihelvus fidelis</name>
    <dbReference type="NCBI Taxonomy" id="2613842"/>
    <lineage>
        <taxon>Bacteria</taxon>
        <taxon>Pseudomonadati</taxon>
        <taxon>Pseudomonadota</taxon>
        <taxon>Gammaproteobacteria</taxon>
        <taxon>Chromatiales</taxon>
        <taxon>Wenzhouxiangellaceae</taxon>
        <taxon>Marinihelvus</taxon>
    </lineage>
</organism>
<dbReference type="InterPro" id="IPR006963">
    <property type="entry name" value="Mopterin_OxRdtase_4Fe-4S_dom"/>
</dbReference>
<dbReference type="Gene3D" id="3.40.50.740">
    <property type="match status" value="1"/>
</dbReference>
<evidence type="ECO:0000259" key="11">
    <source>
        <dbReference type="PROSITE" id="PS51669"/>
    </source>
</evidence>
<dbReference type="GO" id="GO:1990204">
    <property type="term" value="C:oxidoreductase complex"/>
    <property type="evidence" value="ECO:0007669"/>
    <property type="project" value="UniProtKB-ARBA"/>
</dbReference>
<dbReference type="GO" id="GO:0046872">
    <property type="term" value="F:metal ion binding"/>
    <property type="evidence" value="ECO:0007669"/>
    <property type="project" value="UniProtKB-KW"/>
</dbReference>
<dbReference type="Pfam" id="PF01568">
    <property type="entry name" value="Molydop_binding"/>
    <property type="match status" value="1"/>
</dbReference>
<dbReference type="GO" id="GO:0043546">
    <property type="term" value="F:molybdopterin cofactor binding"/>
    <property type="evidence" value="ECO:0007669"/>
    <property type="project" value="InterPro"/>
</dbReference>
<dbReference type="Gene3D" id="1.10.10.1100">
    <property type="entry name" value="BFD-like [2Fe-2S]-binding domain"/>
    <property type="match status" value="1"/>
</dbReference>
<dbReference type="GO" id="GO:0016491">
    <property type="term" value="F:oxidoreductase activity"/>
    <property type="evidence" value="ECO:0007669"/>
    <property type="project" value="UniProtKB-KW"/>
</dbReference>
<dbReference type="GO" id="GO:0042128">
    <property type="term" value="P:nitrate assimilation"/>
    <property type="evidence" value="ECO:0007669"/>
    <property type="project" value="UniProtKB-KW"/>
</dbReference>
<keyword evidence="10" id="KW-0534">Nitrate assimilation</keyword>
<dbReference type="Pfam" id="PF04324">
    <property type="entry name" value="Fer2_BFD"/>
    <property type="match status" value="1"/>
</dbReference>
<dbReference type="InterPro" id="IPR027467">
    <property type="entry name" value="MopterinOxRdtase_cofactor_BS"/>
</dbReference>
<comment type="similarity">
    <text evidence="3">Belongs to the prokaryotic molybdopterin-containing oxidoreductase family. NasA/NapA/NarB subfamily.</text>
</comment>
<dbReference type="Proteomes" id="UP000325372">
    <property type="component" value="Unassembled WGS sequence"/>
</dbReference>
<dbReference type="CDD" id="cd02754">
    <property type="entry name" value="MopB_Nitrate-R-NapA-like"/>
    <property type="match status" value="1"/>
</dbReference>
<sequence length="896" mass="94505">MTAGNTETATTCPYCGVGCGLRVSRFGDAVQVTGDPAHPANGGRLCAKGSQLGATVALDNRLLAPVVDGVESDWGTALDRVAERFAAVRAEHGPGSVAMYVSGQLLTEDYYAANKFMKGALASANIDTNSRLCMASAVAGHKRAFGEDTVPCGYDDVEAADLVVLVGSNLAWCHPVLYQRLQASREDGAGPMLVVLDPRRTATAAEADLHLAVSPGSDTTVFNGLLAWLAEHDSIDQPYVDAHTEGLDDALAAAGPLDLAERAGRCGVSAADLASFYRLFADSDRVVTVFSQGVNQSSVGTDKVNAIINVHLASGRIGRKGCGPFSITGQPNAMGGREVGGLANQLAAHMDFEADNVDRVRRFWGFGAVAGAPGLKAVDLFEAVGRGEIKALWVMGTNPAVSLPRSQRVREALAQCEFLVVSEVVPDTDTAAFADVLLPALAWGEKDGTVTNSERRISRQRAFLPAPGQARPDWQAIAGVARRMGFGPSFDWAGSAAIFREHAALSAFENNGARDFDIGALAALGDDGYDALEPVCWPFPEGGPPAARPVDIFADGQFRRPGGRARLVAVNSAGTRAATDTTRPLMLNSGRLRDQWHTMTRTARAPRLNRHAPEPCLYLHRADARRLRLVADSLVRVRSCEGQADLRLKLSSSVGQGQAFMPMHWSGPYASSALAGSLFAGALDPHSGQPELKAQAVSVEPLAVARHGLELLAHDRADTAPPHGADYWAHARLDHCEARFLGFSDERDDWVEWARSRLVGCDSVLSFGGDESLVLAGLVDERLAGLVLLGRQPRVRDVHWLAGLFAEAPLGAASRRAILAGMPPALDAPTGEGDAICACFGAGSGDIDRALEAGAASTAAIGAMVRAGSNCGACLPELRQVLDEDDELPLKMAAGE</sequence>
<protein>
    <submittedName>
        <fullName evidence="12">Molybdopterin-dependent oxidoreductase</fullName>
    </submittedName>
</protein>
<gene>
    <name evidence="12" type="ORF">F3N42_14270</name>
</gene>
<dbReference type="Gene3D" id="3.40.228.10">
    <property type="entry name" value="Dimethylsulfoxide Reductase, domain 2"/>
    <property type="match status" value="1"/>
</dbReference>